<evidence type="ECO:0000313" key="3">
    <source>
        <dbReference type="EMBL" id="NUZ08884.1"/>
    </source>
</evidence>
<comment type="caution">
    <text evidence="3">The sequence shown here is derived from an EMBL/GenBank/DDBJ whole genome shotgun (WGS) entry which is preliminary data.</text>
</comment>
<dbReference type="PROSITE" id="PS51898">
    <property type="entry name" value="TYR_RECOMBINASE"/>
    <property type="match status" value="1"/>
</dbReference>
<dbReference type="GO" id="GO:0015074">
    <property type="term" value="P:DNA integration"/>
    <property type="evidence" value="ECO:0007669"/>
    <property type="project" value="InterPro"/>
</dbReference>
<dbReference type="Proteomes" id="UP000529637">
    <property type="component" value="Unassembled WGS sequence"/>
</dbReference>
<feature type="domain" description="Tyr recombinase" evidence="2">
    <location>
        <begin position="1"/>
        <end position="79"/>
    </location>
</feature>
<evidence type="ECO:0000313" key="4">
    <source>
        <dbReference type="Proteomes" id="UP000529637"/>
    </source>
</evidence>
<dbReference type="Gene3D" id="1.10.443.10">
    <property type="entry name" value="Intergrase catalytic core"/>
    <property type="match status" value="1"/>
</dbReference>
<keyword evidence="1" id="KW-0233">DNA recombination</keyword>
<evidence type="ECO:0000256" key="1">
    <source>
        <dbReference type="ARBA" id="ARBA00023172"/>
    </source>
</evidence>
<dbReference type="InterPro" id="IPR002104">
    <property type="entry name" value="Integrase_catalytic"/>
</dbReference>
<dbReference type="Pfam" id="PF00589">
    <property type="entry name" value="Phage_integrase"/>
    <property type="match status" value="1"/>
</dbReference>
<gene>
    <name evidence="3" type="ORF">HQN59_24370</name>
</gene>
<sequence>MKRFFGDCARVLQTQGHAKAAERFARASTHWLRHSHASHAIASGMPIEVAQQNLGHASLATTAIYVTTEAKRRMRAVESFWGKGSST</sequence>
<organism evidence="3 4">
    <name type="scientific">Piscinibacter koreensis</name>
    <dbReference type="NCBI Taxonomy" id="2742824"/>
    <lineage>
        <taxon>Bacteria</taxon>
        <taxon>Pseudomonadati</taxon>
        <taxon>Pseudomonadota</taxon>
        <taxon>Betaproteobacteria</taxon>
        <taxon>Burkholderiales</taxon>
        <taxon>Sphaerotilaceae</taxon>
        <taxon>Piscinibacter</taxon>
    </lineage>
</organism>
<name>A0A7Y6TZ34_9BURK</name>
<protein>
    <submittedName>
        <fullName evidence="3">Site-specific integrase</fullName>
    </submittedName>
</protein>
<dbReference type="SUPFAM" id="SSF56349">
    <property type="entry name" value="DNA breaking-rejoining enzymes"/>
    <property type="match status" value="1"/>
</dbReference>
<dbReference type="EMBL" id="JABWMJ010000019">
    <property type="protein sequence ID" value="NUZ08884.1"/>
    <property type="molecule type" value="Genomic_DNA"/>
</dbReference>
<dbReference type="CDD" id="cd00397">
    <property type="entry name" value="DNA_BRE_C"/>
    <property type="match status" value="1"/>
</dbReference>
<dbReference type="GO" id="GO:0003677">
    <property type="term" value="F:DNA binding"/>
    <property type="evidence" value="ECO:0007669"/>
    <property type="project" value="InterPro"/>
</dbReference>
<keyword evidence="4" id="KW-1185">Reference proteome</keyword>
<accession>A0A7Y6TZ34</accession>
<dbReference type="GO" id="GO:0006310">
    <property type="term" value="P:DNA recombination"/>
    <property type="evidence" value="ECO:0007669"/>
    <property type="project" value="UniProtKB-KW"/>
</dbReference>
<dbReference type="InterPro" id="IPR013762">
    <property type="entry name" value="Integrase-like_cat_sf"/>
</dbReference>
<evidence type="ECO:0000259" key="2">
    <source>
        <dbReference type="PROSITE" id="PS51898"/>
    </source>
</evidence>
<reference evidence="3 4" key="1">
    <citation type="submission" date="2020-06" db="EMBL/GenBank/DDBJ databases">
        <title>Schlegella sp. ID0723 isolated from air conditioner.</title>
        <authorList>
            <person name="Kim D.Y."/>
            <person name="Kim D.-U."/>
        </authorList>
    </citation>
    <scope>NUCLEOTIDE SEQUENCE [LARGE SCALE GENOMIC DNA]</scope>
    <source>
        <strain evidence="3 4">ID0723</strain>
    </source>
</reference>
<proteinExistence type="predicted"/>
<dbReference type="InterPro" id="IPR011010">
    <property type="entry name" value="DNA_brk_join_enz"/>
</dbReference>
<dbReference type="AlphaFoldDB" id="A0A7Y6TZ34"/>